<dbReference type="InterPro" id="IPR037069">
    <property type="entry name" value="AcylCoA_DH/ox_N_sf"/>
</dbReference>
<feature type="domain" description="Acyl-CoA dehydrogenase/oxidase N-terminal" evidence="9">
    <location>
        <begin position="12"/>
        <end position="123"/>
    </location>
</feature>
<evidence type="ECO:0000256" key="6">
    <source>
        <dbReference type="RuleBase" id="RU362125"/>
    </source>
</evidence>
<evidence type="ECO:0000256" key="1">
    <source>
        <dbReference type="ARBA" id="ARBA00001974"/>
    </source>
</evidence>
<dbReference type="Pfam" id="PF02770">
    <property type="entry name" value="Acyl-CoA_dh_M"/>
    <property type="match status" value="1"/>
</dbReference>
<dbReference type="STRING" id="1177179.A11A3_16055"/>
<dbReference type="RefSeq" id="WP_008930376.1">
    <property type="nucleotide sequence ID" value="NZ_AMRJ01000041.1"/>
</dbReference>
<dbReference type="PANTHER" id="PTHR43884:SF20">
    <property type="entry name" value="ACYL-COA DEHYDROGENASE FADE28"/>
    <property type="match status" value="1"/>
</dbReference>
<comment type="caution">
    <text evidence="10">The sequence shown here is derived from an EMBL/GenBank/DDBJ whole genome shotgun (WGS) entry which is preliminary data.</text>
</comment>
<sequence length="365" mass="39419">MSTDALFDLSLTEEQRITREGSRRFARQVMAPRAREADEQAGADDEIVAGIAALGLPLMPIPEALGGVGLPRSPLSAALVIEDLAEGDMSHALAALQPMGAVHALMDFGNDDQQERWLPSLASDSFQAAAVALAEPGMAFEPSQLQCRAERHGDAYRLSGSKALVPMAASCHWFVVVAMDDDGPAAFVVPADVDGLSITPQAYMGLRGAGLCTLNLEQVKVPLGDRLAHFDLERLMALSRIGLSALAVGTCQAVLDYSIPYVKERKAFGEPIAWRQSVAFMVANMGIEIEGMRLMMLRAASRAEQGLPFTREAYLAHLQCMEKAMEIGTNGIQLFGGAGFVRDYPLEMWYRNLRSIAVLHGSLMV</sequence>
<dbReference type="InterPro" id="IPR009100">
    <property type="entry name" value="AcylCoA_DH/oxidase_NM_dom_sf"/>
</dbReference>
<evidence type="ECO:0000313" key="10">
    <source>
        <dbReference type="EMBL" id="EKF72953.1"/>
    </source>
</evidence>
<comment type="cofactor">
    <cofactor evidence="1 6">
        <name>FAD</name>
        <dbReference type="ChEBI" id="CHEBI:57692"/>
    </cofactor>
</comment>
<keyword evidence="4 6" id="KW-0274">FAD</keyword>
<organism evidence="10 11">
    <name type="scientific">Alcanivorax hongdengensis A-11-3</name>
    <dbReference type="NCBI Taxonomy" id="1177179"/>
    <lineage>
        <taxon>Bacteria</taxon>
        <taxon>Pseudomonadati</taxon>
        <taxon>Pseudomonadota</taxon>
        <taxon>Gammaproteobacteria</taxon>
        <taxon>Oceanospirillales</taxon>
        <taxon>Alcanivoracaceae</taxon>
        <taxon>Alcanivorax</taxon>
    </lineage>
</organism>
<comment type="similarity">
    <text evidence="2 6">Belongs to the acyl-CoA dehydrogenase family.</text>
</comment>
<dbReference type="SUPFAM" id="SSF56645">
    <property type="entry name" value="Acyl-CoA dehydrogenase NM domain-like"/>
    <property type="match status" value="1"/>
</dbReference>
<feature type="domain" description="Acyl-CoA oxidase/dehydrogenase middle" evidence="8">
    <location>
        <begin position="130"/>
        <end position="219"/>
    </location>
</feature>
<feature type="domain" description="Acyl-CoA dehydrogenase/oxidase C-terminal" evidence="7">
    <location>
        <begin position="236"/>
        <end position="362"/>
    </location>
</feature>
<evidence type="ECO:0000259" key="7">
    <source>
        <dbReference type="Pfam" id="PF00441"/>
    </source>
</evidence>
<dbReference type="InterPro" id="IPR046373">
    <property type="entry name" value="Acyl-CoA_Oxase/DH_mid-dom_sf"/>
</dbReference>
<reference evidence="10 11" key="1">
    <citation type="journal article" date="2012" name="J. Bacteriol.">
        <title>Genome Sequence of the Alkane-Degrading Bacterium Alcanivorax hongdengensis Type Strain A-11-3.</title>
        <authorList>
            <person name="Lai Q."/>
            <person name="Shao Z."/>
        </authorList>
    </citation>
    <scope>NUCLEOTIDE SEQUENCE [LARGE SCALE GENOMIC DNA]</scope>
    <source>
        <strain evidence="10 11">A-11-3</strain>
    </source>
</reference>
<evidence type="ECO:0000313" key="11">
    <source>
        <dbReference type="Proteomes" id="UP000010164"/>
    </source>
</evidence>
<dbReference type="PATRIC" id="fig|1177179.3.peg.3162"/>
<dbReference type="InterPro" id="IPR009075">
    <property type="entry name" value="AcylCo_DH/oxidase_C"/>
</dbReference>
<evidence type="ECO:0000259" key="8">
    <source>
        <dbReference type="Pfam" id="PF02770"/>
    </source>
</evidence>
<proteinExistence type="inferred from homology"/>
<keyword evidence="11" id="KW-1185">Reference proteome</keyword>
<dbReference type="Pfam" id="PF02771">
    <property type="entry name" value="Acyl-CoA_dh_N"/>
    <property type="match status" value="1"/>
</dbReference>
<dbReference type="InterPro" id="IPR036250">
    <property type="entry name" value="AcylCo_DH-like_C"/>
</dbReference>
<dbReference type="InterPro" id="IPR006091">
    <property type="entry name" value="Acyl-CoA_Oxase/DH_mid-dom"/>
</dbReference>
<dbReference type="Gene3D" id="1.10.540.10">
    <property type="entry name" value="Acyl-CoA dehydrogenase/oxidase, N-terminal domain"/>
    <property type="match status" value="1"/>
</dbReference>
<dbReference type="Gene3D" id="1.20.140.10">
    <property type="entry name" value="Butyryl-CoA Dehydrogenase, subunit A, domain 3"/>
    <property type="match status" value="1"/>
</dbReference>
<accession>L0W8C3</accession>
<evidence type="ECO:0000256" key="5">
    <source>
        <dbReference type="ARBA" id="ARBA00023002"/>
    </source>
</evidence>
<keyword evidence="5 6" id="KW-0560">Oxidoreductase</keyword>
<dbReference type="Gene3D" id="2.40.110.10">
    <property type="entry name" value="Butyryl-CoA Dehydrogenase, subunit A, domain 2"/>
    <property type="match status" value="1"/>
</dbReference>
<name>L0W8C3_9GAMM</name>
<evidence type="ECO:0000256" key="4">
    <source>
        <dbReference type="ARBA" id="ARBA00022827"/>
    </source>
</evidence>
<dbReference type="Pfam" id="PF00441">
    <property type="entry name" value="Acyl-CoA_dh_1"/>
    <property type="match status" value="1"/>
</dbReference>
<dbReference type="EMBL" id="AMRJ01000041">
    <property type="protein sequence ID" value="EKF72953.1"/>
    <property type="molecule type" value="Genomic_DNA"/>
</dbReference>
<dbReference type="Proteomes" id="UP000010164">
    <property type="component" value="Unassembled WGS sequence"/>
</dbReference>
<dbReference type="SUPFAM" id="SSF47203">
    <property type="entry name" value="Acyl-CoA dehydrogenase C-terminal domain-like"/>
    <property type="match status" value="1"/>
</dbReference>
<dbReference type="PANTHER" id="PTHR43884">
    <property type="entry name" value="ACYL-COA DEHYDROGENASE"/>
    <property type="match status" value="1"/>
</dbReference>
<evidence type="ECO:0000259" key="9">
    <source>
        <dbReference type="Pfam" id="PF02771"/>
    </source>
</evidence>
<dbReference type="OrthoDB" id="142556at2"/>
<protein>
    <submittedName>
        <fullName evidence="10">Oxidoreductase</fullName>
    </submittedName>
</protein>
<dbReference type="eggNOG" id="COG1960">
    <property type="taxonomic scope" value="Bacteria"/>
</dbReference>
<gene>
    <name evidence="10" type="ORF">A11A3_16055</name>
</gene>
<dbReference type="GO" id="GO:0003995">
    <property type="term" value="F:acyl-CoA dehydrogenase activity"/>
    <property type="evidence" value="ECO:0007669"/>
    <property type="project" value="TreeGrafter"/>
</dbReference>
<dbReference type="AlphaFoldDB" id="L0W8C3"/>
<dbReference type="GO" id="GO:0050660">
    <property type="term" value="F:flavin adenine dinucleotide binding"/>
    <property type="evidence" value="ECO:0007669"/>
    <property type="project" value="InterPro"/>
</dbReference>
<evidence type="ECO:0000256" key="3">
    <source>
        <dbReference type="ARBA" id="ARBA00022630"/>
    </source>
</evidence>
<keyword evidence="3 6" id="KW-0285">Flavoprotein</keyword>
<dbReference type="InterPro" id="IPR013786">
    <property type="entry name" value="AcylCoA_DH/ox_N"/>
</dbReference>
<evidence type="ECO:0000256" key="2">
    <source>
        <dbReference type="ARBA" id="ARBA00009347"/>
    </source>
</evidence>